<dbReference type="Pfam" id="PF08240">
    <property type="entry name" value="ADH_N"/>
    <property type="match status" value="1"/>
</dbReference>
<dbReference type="RefSeq" id="WP_116884107.1">
    <property type="nucleotide sequence ID" value="NZ_CABMMC010000012.1"/>
</dbReference>
<sequence>MAKMAKAAVLVAPGKFEIKEFPIPPIGDDEMLVKVEGCGVCGTDGHEYKRDPFGLCPVVLGHEGSGVIEVLGKNITHDSAGLPVKVGDRIVTCVIPCGQCSACQNTPARTNLCEHCGVYGLFPDDDTHLNGYYAEYLKIRPNSTFFVVNGLSLDQRMLIEPAAVAVHAVERAKTTGLLNFNTKVLVQGCGPIGLMVLAVLRTMGIDNIIAVDGNDNRLELAGEMGATHTFNFTKYAKFEDMLEEVKKDTDGLGAGFVFQCTGVPAAAANAWKMVRRGGGLCEVGFFLPSGTCTIDPHYDLCNKEVTAVGSWVYSPQDYPIAFAFLRRAAGIGLPMEKLVTHHIPLENIQEALEVNVNMKGIKVAVVVE</sequence>
<evidence type="ECO:0000313" key="8">
    <source>
        <dbReference type="EMBL" id="PVY41450.1"/>
    </source>
</evidence>
<keyword evidence="3" id="KW-0560">Oxidoreductase</keyword>
<dbReference type="PANTHER" id="PTHR43401">
    <property type="entry name" value="L-THREONINE 3-DEHYDROGENASE"/>
    <property type="match status" value="1"/>
</dbReference>
<evidence type="ECO:0000313" key="7">
    <source>
        <dbReference type="EMBL" id="NMD88288.1"/>
    </source>
</evidence>
<dbReference type="Pfam" id="PF00107">
    <property type="entry name" value="ADH_zinc_N"/>
    <property type="match status" value="1"/>
</dbReference>
<dbReference type="Proteomes" id="UP000576225">
    <property type="component" value="Unassembled WGS sequence"/>
</dbReference>
<dbReference type="Gene3D" id="3.40.50.720">
    <property type="entry name" value="NAD(P)-binding Rossmann-like Domain"/>
    <property type="match status" value="1"/>
</dbReference>
<dbReference type="InterPro" id="IPR050129">
    <property type="entry name" value="Zn_alcohol_dh"/>
</dbReference>
<gene>
    <name evidence="8" type="ORF">C8D82_11464</name>
    <name evidence="7" type="ORF">HF882_17010</name>
</gene>
<evidence type="ECO:0000259" key="5">
    <source>
        <dbReference type="Pfam" id="PF00107"/>
    </source>
</evidence>
<evidence type="ECO:0000256" key="2">
    <source>
        <dbReference type="ARBA" id="ARBA00022833"/>
    </source>
</evidence>
<keyword evidence="1 4" id="KW-0479">Metal-binding</keyword>
<feature type="domain" description="Alcohol dehydrogenase-like C-terminal" evidence="5">
    <location>
        <begin position="191"/>
        <end position="325"/>
    </location>
</feature>
<keyword evidence="9" id="KW-1185">Reference proteome</keyword>
<comment type="similarity">
    <text evidence="4">Belongs to the zinc-containing alcohol dehydrogenase family.</text>
</comment>
<dbReference type="Gene3D" id="3.90.180.10">
    <property type="entry name" value="Medium-chain alcohol dehydrogenases, catalytic domain"/>
    <property type="match status" value="1"/>
</dbReference>
<dbReference type="InterPro" id="IPR002328">
    <property type="entry name" value="ADH_Zn_CS"/>
</dbReference>
<evidence type="ECO:0000256" key="3">
    <source>
        <dbReference type="ARBA" id="ARBA00023002"/>
    </source>
</evidence>
<accession>A0A2U1AYE7</accession>
<comment type="caution">
    <text evidence="8">The sequence shown here is derived from an EMBL/GenBank/DDBJ whole genome shotgun (WGS) entry which is preliminary data.</text>
</comment>
<dbReference type="OrthoDB" id="9769198at2"/>
<evidence type="ECO:0000313" key="9">
    <source>
        <dbReference type="Proteomes" id="UP000245959"/>
    </source>
</evidence>
<dbReference type="GO" id="GO:0016491">
    <property type="term" value="F:oxidoreductase activity"/>
    <property type="evidence" value="ECO:0007669"/>
    <property type="project" value="UniProtKB-KW"/>
</dbReference>
<comment type="cofactor">
    <cofactor evidence="4">
        <name>Zn(2+)</name>
        <dbReference type="ChEBI" id="CHEBI:29105"/>
    </cofactor>
</comment>
<dbReference type="AlphaFoldDB" id="A0A2U1AYE7"/>
<dbReference type="PROSITE" id="PS00059">
    <property type="entry name" value="ADH_ZINC"/>
    <property type="match status" value="1"/>
</dbReference>
<name>A0A2U1AYE7_9BACT</name>
<dbReference type="SUPFAM" id="SSF51735">
    <property type="entry name" value="NAD(P)-binding Rossmann-fold domains"/>
    <property type="match status" value="1"/>
</dbReference>
<dbReference type="SUPFAM" id="SSF50129">
    <property type="entry name" value="GroES-like"/>
    <property type="match status" value="1"/>
</dbReference>
<dbReference type="GeneID" id="78295416"/>
<evidence type="ECO:0000256" key="1">
    <source>
        <dbReference type="ARBA" id="ARBA00022723"/>
    </source>
</evidence>
<feature type="domain" description="Alcohol dehydrogenase-like N-terminal" evidence="6">
    <location>
        <begin position="27"/>
        <end position="142"/>
    </location>
</feature>
<evidence type="ECO:0000313" key="10">
    <source>
        <dbReference type="Proteomes" id="UP000576225"/>
    </source>
</evidence>
<dbReference type="InterPro" id="IPR013149">
    <property type="entry name" value="ADH-like_C"/>
</dbReference>
<dbReference type="EMBL" id="QEKH01000014">
    <property type="protein sequence ID" value="PVY41450.1"/>
    <property type="molecule type" value="Genomic_DNA"/>
</dbReference>
<dbReference type="InterPro" id="IPR011032">
    <property type="entry name" value="GroES-like_sf"/>
</dbReference>
<dbReference type="GO" id="GO:0008270">
    <property type="term" value="F:zinc ion binding"/>
    <property type="evidence" value="ECO:0007669"/>
    <property type="project" value="InterPro"/>
</dbReference>
<protein>
    <submittedName>
        <fullName evidence="8">L-iditol 2-dehydrogenase</fullName>
    </submittedName>
    <submittedName>
        <fullName evidence="7">Zinc-binding dehydrogenase</fullName>
    </submittedName>
</protein>
<dbReference type="PANTHER" id="PTHR43401:SF2">
    <property type="entry name" value="L-THREONINE 3-DEHYDROGENASE"/>
    <property type="match status" value="1"/>
</dbReference>
<dbReference type="Proteomes" id="UP000245959">
    <property type="component" value="Unassembled WGS sequence"/>
</dbReference>
<evidence type="ECO:0000259" key="6">
    <source>
        <dbReference type="Pfam" id="PF08240"/>
    </source>
</evidence>
<dbReference type="InterPro" id="IPR013154">
    <property type="entry name" value="ADH-like_N"/>
</dbReference>
<dbReference type="InterPro" id="IPR036291">
    <property type="entry name" value="NAD(P)-bd_dom_sf"/>
</dbReference>
<proteinExistence type="inferred from homology"/>
<keyword evidence="2 4" id="KW-0862">Zinc</keyword>
<dbReference type="EMBL" id="JABAEW010000042">
    <property type="protein sequence ID" value="NMD88288.1"/>
    <property type="molecule type" value="Genomic_DNA"/>
</dbReference>
<organism evidence="8 9">
    <name type="scientific">Victivallis vadensis</name>
    <dbReference type="NCBI Taxonomy" id="172901"/>
    <lineage>
        <taxon>Bacteria</taxon>
        <taxon>Pseudomonadati</taxon>
        <taxon>Lentisphaerota</taxon>
        <taxon>Lentisphaeria</taxon>
        <taxon>Victivallales</taxon>
        <taxon>Victivallaceae</taxon>
        <taxon>Victivallis</taxon>
    </lineage>
</organism>
<reference evidence="7 10" key="2">
    <citation type="submission" date="2020-04" db="EMBL/GenBank/DDBJ databases">
        <authorList>
            <person name="Hitch T.C.A."/>
            <person name="Wylensek D."/>
            <person name="Clavel T."/>
        </authorList>
    </citation>
    <scope>NUCLEOTIDE SEQUENCE [LARGE SCALE GENOMIC DNA]</scope>
    <source>
        <strain evidence="7 10">COR2-253-APC-1A</strain>
    </source>
</reference>
<reference evidence="8 9" key="1">
    <citation type="submission" date="2018-04" db="EMBL/GenBank/DDBJ databases">
        <title>Genomic Encyclopedia of Type Strains, Phase IV (KMG-IV): sequencing the most valuable type-strain genomes for metagenomic binning, comparative biology and taxonomic classification.</title>
        <authorList>
            <person name="Goeker M."/>
        </authorList>
    </citation>
    <scope>NUCLEOTIDE SEQUENCE [LARGE SCALE GENOMIC DNA]</scope>
    <source>
        <strain evidence="8 9">DSM 14823</strain>
    </source>
</reference>
<evidence type="ECO:0000256" key="4">
    <source>
        <dbReference type="RuleBase" id="RU361277"/>
    </source>
</evidence>